<dbReference type="NCBIfam" id="TIGR00115">
    <property type="entry name" value="tig"/>
    <property type="match status" value="1"/>
</dbReference>
<evidence type="ECO:0000256" key="2">
    <source>
        <dbReference type="ARBA" id="ARBA00005464"/>
    </source>
</evidence>
<dbReference type="Gene3D" id="1.10.3120.10">
    <property type="entry name" value="Trigger factor, C-terminal domain"/>
    <property type="match status" value="1"/>
</dbReference>
<name>A0A9D1N274_9CLOT</name>
<dbReference type="GO" id="GO:0051083">
    <property type="term" value="P:'de novo' cotranslational protein folding"/>
    <property type="evidence" value="ECO:0007669"/>
    <property type="project" value="TreeGrafter"/>
</dbReference>
<dbReference type="InterPro" id="IPR036611">
    <property type="entry name" value="Trigger_fac_ribosome-bd_sf"/>
</dbReference>
<evidence type="ECO:0000259" key="16">
    <source>
        <dbReference type="PROSITE" id="PS50059"/>
    </source>
</evidence>
<dbReference type="Gene3D" id="3.30.70.1050">
    <property type="entry name" value="Trigger factor ribosome-binding domain"/>
    <property type="match status" value="1"/>
</dbReference>
<dbReference type="PANTHER" id="PTHR30560:SF3">
    <property type="entry name" value="TRIGGER FACTOR-LIKE PROTEIN TIG, CHLOROPLASTIC"/>
    <property type="match status" value="1"/>
</dbReference>
<evidence type="ECO:0000256" key="6">
    <source>
        <dbReference type="ARBA" id="ARBA00023110"/>
    </source>
</evidence>
<dbReference type="PROSITE" id="PS50059">
    <property type="entry name" value="FKBP_PPIASE"/>
    <property type="match status" value="1"/>
</dbReference>
<comment type="catalytic activity">
    <reaction evidence="1 12 13">
        <text>[protein]-peptidylproline (omega=180) = [protein]-peptidylproline (omega=0)</text>
        <dbReference type="Rhea" id="RHEA:16237"/>
        <dbReference type="Rhea" id="RHEA-COMP:10747"/>
        <dbReference type="Rhea" id="RHEA-COMP:10748"/>
        <dbReference type="ChEBI" id="CHEBI:83833"/>
        <dbReference type="ChEBI" id="CHEBI:83834"/>
        <dbReference type="EC" id="5.2.1.8"/>
    </reaction>
</comment>
<dbReference type="InterPro" id="IPR008881">
    <property type="entry name" value="Trigger_fac_ribosome-bd_bac"/>
</dbReference>
<comment type="subcellular location">
    <subcellularLocation>
        <location evidence="12">Cytoplasm</location>
    </subcellularLocation>
    <text evidence="12">About half TF is bound to the ribosome near the polypeptide exit tunnel while the other half is free in the cytoplasm.</text>
</comment>
<keyword evidence="5 12" id="KW-0132">Cell division</keyword>
<sequence>MKTTVEKLENNMVKVDIEIDAETAEKEYNKACKRLAQRVNIPGFRKGKAPKAILEKNIGAEAIKHDVMDSLLPSAFAQAIKENDLNIITEPAVESYDFEIGKPVKIVAKMELKPEVKFEQYKDLEVEVEEFKTAEDAMEKEIEELTEKFTTLQTVSDRESTDKDVVMMDFEGSVDGNLIDGGSAKNYMLDLEHSNFIPGFAEQLVGHKTGEEFTIDVTFPENYHDEKLKGKPAQFKIKINEIKEKIKPELNDELAKKVGNFKSVDELKADIQKYLDNTAKVENDKRSANKLFETIMEKMSVEVQPSMIEREKQALLIDFKQKVAQSGVNWDDVMKNDGPEKIDEELKTEALNRIKNSLMMSEIAKLENIQVTPQDLEQKIGELAMMYQTDKGTIFKEIARNTAMIQSLSQQALTQKVTKFLLENNKIKFVAGDKK</sequence>
<evidence type="ECO:0000313" key="17">
    <source>
        <dbReference type="EMBL" id="HIU93394.1"/>
    </source>
</evidence>
<evidence type="ECO:0000256" key="4">
    <source>
        <dbReference type="ARBA" id="ARBA00016902"/>
    </source>
</evidence>
<evidence type="ECO:0000256" key="7">
    <source>
        <dbReference type="ARBA" id="ARBA00023186"/>
    </source>
</evidence>
<keyword evidence="6 12" id="KW-0697">Rotamase</keyword>
<dbReference type="PANTHER" id="PTHR30560">
    <property type="entry name" value="TRIGGER FACTOR CHAPERONE AND PEPTIDYL-PROLYL CIS/TRANS ISOMERASE"/>
    <property type="match status" value="1"/>
</dbReference>
<dbReference type="GO" id="GO:0005737">
    <property type="term" value="C:cytoplasm"/>
    <property type="evidence" value="ECO:0007669"/>
    <property type="project" value="UniProtKB-SubCell"/>
</dbReference>
<evidence type="ECO:0000256" key="12">
    <source>
        <dbReference type="HAMAP-Rule" id="MF_00303"/>
    </source>
</evidence>
<dbReference type="AlphaFoldDB" id="A0A9D1N274"/>
<evidence type="ECO:0000256" key="9">
    <source>
        <dbReference type="ARBA" id="ARBA00023306"/>
    </source>
</evidence>
<dbReference type="Pfam" id="PF00254">
    <property type="entry name" value="FKBP_C"/>
    <property type="match status" value="1"/>
</dbReference>
<proteinExistence type="inferred from homology"/>
<accession>A0A9D1N274</accession>
<comment type="function">
    <text evidence="10 12">Involved in protein export. Acts as a chaperone by maintaining the newly synthesized protein in an open conformation. Functions as a peptidyl-prolyl cis-trans isomerase.</text>
</comment>
<evidence type="ECO:0000256" key="15">
    <source>
        <dbReference type="SAM" id="Coils"/>
    </source>
</evidence>
<dbReference type="Pfam" id="PF05697">
    <property type="entry name" value="Trigger_N"/>
    <property type="match status" value="1"/>
</dbReference>
<feature type="coiled-coil region" evidence="15">
    <location>
        <begin position="121"/>
        <end position="155"/>
    </location>
</feature>
<dbReference type="FunFam" id="3.10.50.40:FF:000001">
    <property type="entry name" value="Trigger factor"/>
    <property type="match status" value="1"/>
</dbReference>
<dbReference type="InterPro" id="IPR001179">
    <property type="entry name" value="PPIase_FKBP_dom"/>
</dbReference>
<dbReference type="GO" id="GO:0043022">
    <property type="term" value="F:ribosome binding"/>
    <property type="evidence" value="ECO:0007669"/>
    <property type="project" value="TreeGrafter"/>
</dbReference>
<keyword evidence="8 12" id="KW-0413">Isomerase</keyword>
<dbReference type="GO" id="GO:0015031">
    <property type="term" value="P:protein transport"/>
    <property type="evidence" value="ECO:0007669"/>
    <property type="project" value="UniProtKB-UniRule"/>
</dbReference>
<evidence type="ECO:0000256" key="13">
    <source>
        <dbReference type="PROSITE-ProRule" id="PRU00277"/>
    </source>
</evidence>
<evidence type="ECO:0000256" key="3">
    <source>
        <dbReference type="ARBA" id="ARBA00013194"/>
    </source>
</evidence>
<dbReference type="Gene3D" id="3.10.50.40">
    <property type="match status" value="1"/>
</dbReference>
<keyword evidence="12" id="KW-0963">Cytoplasm</keyword>
<dbReference type="InterPro" id="IPR046357">
    <property type="entry name" value="PPIase_dom_sf"/>
</dbReference>
<organism evidence="17 18">
    <name type="scientific">Candidatus Limenecus avicola</name>
    <dbReference type="NCBI Taxonomy" id="2840847"/>
    <lineage>
        <taxon>Bacteria</taxon>
        <taxon>Bacillati</taxon>
        <taxon>Bacillota</taxon>
        <taxon>Clostridia</taxon>
        <taxon>Eubacteriales</taxon>
        <taxon>Clostridiaceae</taxon>
        <taxon>Clostridiaceae incertae sedis</taxon>
        <taxon>Candidatus Limenecus</taxon>
    </lineage>
</organism>
<keyword evidence="15" id="KW-0175">Coiled coil</keyword>
<dbReference type="EMBL" id="DVOD01000071">
    <property type="protein sequence ID" value="HIU93394.1"/>
    <property type="molecule type" value="Genomic_DNA"/>
</dbReference>
<dbReference type="SUPFAM" id="SSF102735">
    <property type="entry name" value="Trigger factor ribosome-binding domain"/>
    <property type="match status" value="1"/>
</dbReference>
<reference evidence="17" key="1">
    <citation type="submission" date="2020-10" db="EMBL/GenBank/DDBJ databases">
        <authorList>
            <person name="Gilroy R."/>
        </authorList>
    </citation>
    <scope>NUCLEOTIDE SEQUENCE</scope>
    <source>
        <strain evidence="17">CHK154-7741</strain>
    </source>
</reference>
<evidence type="ECO:0000256" key="11">
    <source>
        <dbReference type="ARBA" id="ARBA00029986"/>
    </source>
</evidence>
<dbReference type="GO" id="GO:0051301">
    <property type="term" value="P:cell division"/>
    <property type="evidence" value="ECO:0007669"/>
    <property type="project" value="UniProtKB-KW"/>
</dbReference>
<evidence type="ECO:0000256" key="14">
    <source>
        <dbReference type="RuleBase" id="RU003914"/>
    </source>
</evidence>
<reference evidence="17" key="2">
    <citation type="journal article" date="2021" name="PeerJ">
        <title>Extensive microbial diversity within the chicken gut microbiome revealed by metagenomics and culture.</title>
        <authorList>
            <person name="Gilroy R."/>
            <person name="Ravi A."/>
            <person name="Getino M."/>
            <person name="Pursley I."/>
            <person name="Horton D.L."/>
            <person name="Alikhan N.F."/>
            <person name="Baker D."/>
            <person name="Gharbi K."/>
            <person name="Hall N."/>
            <person name="Watson M."/>
            <person name="Adriaenssens E.M."/>
            <person name="Foster-Nyarko E."/>
            <person name="Jarju S."/>
            <person name="Secka A."/>
            <person name="Antonio M."/>
            <person name="Oren A."/>
            <person name="Chaudhuri R.R."/>
            <person name="La Ragione R."/>
            <person name="Hildebrand F."/>
            <person name="Pallen M.J."/>
        </authorList>
    </citation>
    <scope>NUCLEOTIDE SEQUENCE</scope>
    <source>
        <strain evidence="17">CHK154-7741</strain>
    </source>
</reference>
<dbReference type="SUPFAM" id="SSF54534">
    <property type="entry name" value="FKBP-like"/>
    <property type="match status" value="1"/>
</dbReference>
<evidence type="ECO:0000256" key="8">
    <source>
        <dbReference type="ARBA" id="ARBA00023235"/>
    </source>
</evidence>
<dbReference type="PIRSF" id="PIRSF003095">
    <property type="entry name" value="Trigger_factor"/>
    <property type="match status" value="1"/>
</dbReference>
<keyword evidence="7 12" id="KW-0143">Chaperone</keyword>
<dbReference type="GO" id="GO:0043335">
    <property type="term" value="P:protein unfolding"/>
    <property type="evidence" value="ECO:0007669"/>
    <property type="project" value="TreeGrafter"/>
</dbReference>
<protein>
    <recommendedName>
        <fullName evidence="4 12">Trigger factor</fullName>
        <shortName evidence="12">TF</shortName>
        <ecNumber evidence="3 12">5.2.1.8</ecNumber>
    </recommendedName>
    <alternativeName>
        <fullName evidence="11 12">PPIase</fullName>
    </alternativeName>
</protein>
<comment type="caution">
    <text evidence="17">The sequence shown here is derived from an EMBL/GenBank/DDBJ whole genome shotgun (WGS) entry which is preliminary data.</text>
</comment>
<evidence type="ECO:0000256" key="5">
    <source>
        <dbReference type="ARBA" id="ARBA00022618"/>
    </source>
</evidence>
<dbReference type="GO" id="GO:0044183">
    <property type="term" value="F:protein folding chaperone"/>
    <property type="evidence" value="ECO:0007669"/>
    <property type="project" value="TreeGrafter"/>
</dbReference>
<keyword evidence="9 12" id="KW-0131">Cell cycle</keyword>
<dbReference type="InterPro" id="IPR037041">
    <property type="entry name" value="Trigger_fac_C_sf"/>
</dbReference>
<dbReference type="InterPro" id="IPR008880">
    <property type="entry name" value="Trigger_fac_C"/>
</dbReference>
<comment type="similarity">
    <text evidence="2 12 14">Belongs to the FKBP-type PPIase family. Tig subfamily.</text>
</comment>
<evidence type="ECO:0000313" key="18">
    <source>
        <dbReference type="Proteomes" id="UP000886748"/>
    </source>
</evidence>
<dbReference type="InterPro" id="IPR005215">
    <property type="entry name" value="Trig_fac"/>
</dbReference>
<dbReference type="InterPro" id="IPR027304">
    <property type="entry name" value="Trigger_fact/SurA_dom_sf"/>
</dbReference>
<dbReference type="Proteomes" id="UP000886748">
    <property type="component" value="Unassembled WGS sequence"/>
</dbReference>
<feature type="domain" description="PPIase FKBP-type" evidence="16">
    <location>
        <begin position="163"/>
        <end position="223"/>
    </location>
</feature>
<dbReference type="EC" id="5.2.1.8" evidence="3 12"/>
<dbReference type="Pfam" id="PF05698">
    <property type="entry name" value="Trigger_C"/>
    <property type="match status" value="1"/>
</dbReference>
<evidence type="ECO:0000256" key="1">
    <source>
        <dbReference type="ARBA" id="ARBA00000971"/>
    </source>
</evidence>
<comment type="domain">
    <text evidence="12">Consists of 3 domains; the N-terminus binds the ribosome, the middle domain has PPIase activity, while the C-terminus has intrinsic chaperone activity on its own.</text>
</comment>
<dbReference type="SUPFAM" id="SSF109998">
    <property type="entry name" value="Triger factor/SurA peptide-binding domain-like"/>
    <property type="match status" value="1"/>
</dbReference>
<evidence type="ECO:0000256" key="10">
    <source>
        <dbReference type="ARBA" id="ARBA00024849"/>
    </source>
</evidence>
<dbReference type="HAMAP" id="MF_00303">
    <property type="entry name" value="Trigger_factor_Tig"/>
    <property type="match status" value="1"/>
</dbReference>
<gene>
    <name evidence="12 17" type="primary">tig</name>
    <name evidence="17" type="ORF">IAD26_09735</name>
</gene>
<dbReference type="GO" id="GO:0003755">
    <property type="term" value="F:peptidyl-prolyl cis-trans isomerase activity"/>
    <property type="evidence" value="ECO:0007669"/>
    <property type="project" value="UniProtKB-UniRule"/>
</dbReference>